<dbReference type="EMBL" id="NHOQ01002754">
    <property type="protein sequence ID" value="PWA14835.1"/>
    <property type="molecule type" value="Genomic_DNA"/>
</dbReference>
<feature type="region of interest" description="Disordered" evidence="1">
    <location>
        <begin position="1"/>
        <end position="38"/>
    </location>
</feature>
<sequence>MADGSGQRRQRVSAEPKHLPTRSANQHHDGGLPPVETLRPSAGAQIFVLRNMEVLLVEEKFPASRSPSAGQARKLLTVQTLKVSFQFWTNLTKINLDQTEKIAALTQKQ</sequence>
<dbReference type="AlphaFoldDB" id="A0A315UVL3"/>
<dbReference type="Proteomes" id="UP000250572">
    <property type="component" value="Unassembled WGS sequence"/>
</dbReference>
<proteinExistence type="predicted"/>
<accession>A0A315UVL3</accession>
<keyword evidence="3" id="KW-1185">Reference proteome</keyword>
<reference evidence="2 3" key="1">
    <citation type="journal article" date="2018" name="G3 (Bethesda)">
        <title>A High-Quality Reference Genome for the Invasive Mosquitofish Gambusia affinis Using a Chicago Library.</title>
        <authorList>
            <person name="Hoffberg S.L."/>
            <person name="Troendle N.J."/>
            <person name="Glenn T.C."/>
            <person name="Mahmud O."/>
            <person name="Louha S."/>
            <person name="Chalopin D."/>
            <person name="Bennetzen J.L."/>
            <person name="Mauricio R."/>
        </authorList>
    </citation>
    <scope>NUCLEOTIDE SEQUENCE [LARGE SCALE GENOMIC DNA]</scope>
    <source>
        <strain evidence="2">NE01/NJP1002.9</strain>
        <tissue evidence="2">Muscle</tissue>
    </source>
</reference>
<comment type="caution">
    <text evidence="2">The sequence shown here is derived from an EMBL/GenBank/DDBJ whole genome shotgun (WGS) entry which is preliminary data.</text>
</comment>
<name>A0A315UVL3_GAMAF</name>
<gene>
    <name evidence="2" type="ORF">CCH79_00020203</name>
</gene>
<evidence type="ECO:0000313" key="2">
    <source>
        <dbReference type="EMBL" id="PWA14835.1"/>
    </source>
</evidence>
<organism evidence="2 3">
    <name type="scientific">Gambusia affinis</name>
    <name type="common">Western mosquitofish</name>
    <name type="synonym">Heterandria affinis</name>
    <dbReference type="NCBI Taxonomy" id="33528"/>
    <lineage>
        <taxon>Eukaryota</taxon>
        <taxon>Metazoa</taxon>
        <taxon>Chordata</taxon>
        <taxon>Craniata</taxon>
        <taxon>Vertebrata</taxon>
        <taxon>Euteleostomi</taxon>
        <taxon>Actinopterygii</taxon>
        <taxon>Neopterygii</taxon>
        <taxon>Teleostei</taxon>
        <taxon>Neoteleostei</taxon>
        <taxon>Acanthomorphata</taxon>
        <taxon>Ovalentaria</taxon>
        <taxon>Atherinomorphae</taxon>
        <taxon>Cyprinodontiformes</taxon>
        <taxon>Poeciliidae</taxon>
        <taxon>Poeciliinae</taxon>
        <taxon>Gambusia</taxon>
    </lineage>
</organism>
<evidence type="ECO:0000313" key="3">
    <source>
        <dbReference type="Proteomes" id="UP000250572"/>
    </source>
</evidence>
<evidence type="ECO:0000256" key="1">
    <source>
        <dbReference type="SAM" id="MobiDB-lite"/>
    </source>
</evidence>
<protein>
    <submittedName>
        <fullName evidence="2">Uncharacterized protein</fullName>
    </submittedName>
</protein>